<dbReference type="CDD" id="cd11873">
    <property type="entry name" value="SH3_CD2AP-like_1"/>
    <property type="match status" value="1"/>
</dbReference>
<feature type="compositionally biased region" description="Low complexity" evidence="4">
    <location>
        <begin position="644"/>
        <end position="660"/>
    </location>
</feature>
<dbReference type="InterPro" id="IPR050384">
    <property type="entry name" value="Endophilin_SH3RF"/>
</dbReference>
<feature type="region of interest" description="Disordered" evidence="4">
    <location>
        <begin position="128"/>
        <end position="192"/>
    </location>
</feature>
<evidence type="ECO:0000256" key="3">
    <source>
        <dbReference type="SAM" id="Coils"/>
    </source>
</evidence>
<dbReference type="PRINTS" id="PR00452">
    <property type="entry name" value="SH3DOMAIN"/>
</dbReference>
<dbReference type="PROSITE" id="PS50002">
    <property type="entry name" value="SH3"/>
    <property type="match status" value="3"/>
</dbReference>
<dbReference type="AlphaFoldDB" id="A0A023EY23"/>
<dbReference type="FunFam" id="2.30.30.40:FF:000072">
    <property type="entry name" value="Unconventional Myosin IB"/>
    <property type="match status" value="1"/>
</dbReference>
<feature type="region of interest" description="Disordered" evidence="4">
    <location>
        <begin position="680"/>
        <end position="699"/>
    </location>
</feature>
<dbReference type="SMART" id="SM00326">
    <property type="entry name" value="SH3"/>
    <property type="match status" value="3"/>
</dbReference>
<feature type="region of interest" description="Disordered" evidence="4">
    <location>
        <begin position="539"/>
        <end position="559"/>
    </location>
</feature>
<feature type="compositionally biased region" description="Low complexity" evidence="4">
    <location>
        <begin position="352"/>
        <end position="403"/>
    </location>
</feature>
<evidence type="ECO:0000256" key="2">
    <source>
        <dbReference type="PROSITE-ProRule" id="PRU00192"/>
    </source>
</evidence>
<feature type="domain" description="SH3" evidence="5">
    <location>
        <begin position="1"/>
        <end position="58"/>
    </location>
</feature>
<feature type="non-terminal residue" evidence="6">
    <location>
        <position position="1"/>
    </location>
</feature>
<feature type="compositionally biased region" description="Low complexity" evidence="4">
    <location>
        <begin position="412"/>
        <end position="435"/>
    </location>
</feature>
<evidence type="ECO:0000259" key="5">
    <source>
        <dbReference type="PROSITE" id="PS50002"/>
    </source>
</evidence>
<dbReference type="EMBL" id="GBBI01004482">
    <property type="protein sequence ID" value="JAC14230.1"/>
    <property type="molecule type" value="mRNA"/>
</dbReference>
<evidence type="ECO:0000313" key="6">
    <source>
        <dbReference type="EMBL" id="JAC14230.1"/>
    </source>
</evidence>
<feature type="region of interest" description="Disordered" evidence="4">
    <location>
        <begin position="502"/>
        <end position="522"/>
    </location>
</feature>
<dbReference type="Gene3D" id="2.30.30.40">
    <property type="entry name" value="SH3 Domains"/>
    <property type="match status" value="3"/>
</dbReference>
<dbReference type="InterPro" id="IPR036028">
    <property type="entry name" value="SH3-like_dom_sf"/>
</dbReference>
<sequence>EALVEFDYKAQEPDELTIKKGDIITDISFKSGGWWEGTLSRTSKRGMFPDNFVKLITDAEGETIHHAQPPRKCKVLFHYKPANEDELELQVGDIIDVISEVEEGWWKGKLKNRVGVFPSNFVAETSDLKNETREAQRRHKLSRDDSTKQSISLSQEHLTNATTHSSSHSSSHSQTIVKTATTTTSDTLELPMLPPKPIKEMCRAMYHYEAANADELTLHEGDIITIITKEGQDPGWWRGELKGKVGVFPDNFVQIITTPIEEAKPDRPSKTLTTNKLRDHITKSATTSNMISSLSGVNRKFSEPSKPPPSTGEEKLTHTHPSVSKKPVLPPPPMKKPQRSSSDLSKSPTAPSLLSSKLLESSSGGVLQMSSSITRGTTSLSSSSMTQSTMSAVETSTSSISSSGRWTVLHESSSATSGASSSSAVSSSTVTTEKTAANDKTDGLLWSKHRASYAVNSSHVSESNSVVVNSGGDGTSSSSPSQQQPPSELDLDLVGRAAMLTHPTANRAKLPKRRPPSGVFNKDVSLLTDSNFELALDNDMKNGEEPTASTGNGGGHSADVETSPTALINGDADSHIMDAVLVHSRSSAVSKTAPWVEELKLSQAKKSMQAGKTRVMIGPSPTSDNVSSPPSEGSVTTASKLQQSMVTTTSTVSSSATSAITSSTTSLMSTSLVGAVTLRNTSSSGQQRPQSMISSLRSSIGSSDSLLGAGIGGGTGTSTATSSSTSPQDTVTVTLRQWTELNDRLSRMELYIESHLSTLTKTVKDLTGKLEEEKQRRQLIQQELEKLTDLVTQV</sequence>
<name>A0A023EY23_TRIIF</name>
<dbReference type="GO" id="GO:0016192">
    <property type="term" value="P:vesicle-mediated transport"/>
    <property type="evidence" value="ECO:0007669"/>
    <property type="project" value="UniProtKB-ARBA"/>
</dbReference>
<keyword evidence="1 2" id="KW-0728">SH3 domain</keyword>
<feature type="region of interest" description="Disordered" evidence="4">
    <location>
        <begin position="261"/>
        <end position="435"/>
    </location>
</feature>
<feature type="compositionally biased region" description="Low complexity" evidence="4">
    <location>
        <begin position="717"/>
        <end position="726"/>
    </location>
</feature>
<dbReference type="CDD" id="cd11875">
    <property type="entry name" value="SH3_CD2AP-like_3"/>
    <property type="match status" value="1"/>
</dbReference>
<feature type="compositionally biased region" description="Polar residues" evidence="4">
    <location>
        <begin position="148"/>
        <end position="163"/>
    </location>
</feature>
<accession>A0A023EY23</accession>
<protein>
    <submittedName>
        <fullName evidence="6">Putative adaptor protein cms/seta</fullName>
    </submittedName>
</protein>
<proteinExistence type="evidence at transcript level"/>
<feature type="coiled-coil region" evidence="3">
    <location>
        <begin position="756"/>
        <end position="790"/>
    </location>
</feature>
<dbReference type="SUPFAM" id="SSF50044">
    <property type="entry name" value="SH3-domain"/>
    <property type="match status" value="3"/>
</dbReference>
<feature type="compositionally biased region" description="Polar residues" evidence="4">
    <location>
        <begin position="283"/>
        <end position="296"/>
    </location>
</feature>
<organism evidence="6">
    <name type="scientific">Triatoma infestans</name>
    <name type="common">Assassin bug</name>
    <dbReference type="NCBI Taxonomy" id="30076"/>
    <lineage>
        <taxon>Eukaryota</taxon>
        <taxon>Metazoa</taxon>
        <taxon>Ecdysozoa</taxon>
        <taxon>Arthropoda</taxon>
        <taxon>Hexapoda</taxon>
        <taxon>Insecta</taxon>
        <taxon>Pterygota</taxon>
        <taxon>Neoptera</taxon>
        <taxon>Paraneoptera</taxon>
        <taxon>Hemiptera</taxon>
        <taxon>Heteroptera</taxon>
        <taxon>Panheteroptera</taxon>
        <taxon>Cimicomorpha</taxon>
        <taxon>Reduviidae</taxon>
        <taxon>Triatominae</taxon>
        <taxon>Triatoma</taxon>
    </lineage>
</organism>
<dbReference type="InterPro" id="IPR001452">
    <property type="entry name" value="SH3_domain"/>
</dbReference>
<feature type="domain" description="SH3" evidence="5">
    <location>
        <begin position="197"/>
        <end position="258"/>
    </location>
</feature>
<dbReference type="Pfam" id="PF14604">
    <property type="entry name" value="SH3_9"/>
    <property type="match status" value="2"/>
</dbReference>
<feature type="region of interest" description="Disordered" evidence="4">
    <location>
        <begin position="704"/>
        <end position="730"/>
    </location>
</feature>
<feature type="compositionally biased region" description="Low complexity" evidence="4">
    <location>
        <begin position="164"/>
        <end position="187"/>
    </location>
</feature>
<keyword evidence="3" id="KW-0175">Coiled coil</keyword>
<dbReference type="GO" id="GO:0016477">
    <property type="term" value="P:cell migration"/>
    <property type="evidence" value="ECO:0007669"/>
    <property type="project" value="TreeGrafter"/>
</dbReference>
<feature type="compositionally biased region" description="Polar residues" evidence="4">
    <location>
        <begin position="620"/>
        <end position="643"/>
    </location>
</feature>
<dbReference type="CDD" id="cd11874">
    <property type="entry name" value="SH3_CD2AP-like_2"/>
    <property type="match status" value="1"/>
</dbReference>
<dbReference type="Pfam" id="PF00018">
    <property type="entry name" value="SH3_1"/>
    <property type="match status" value="1"/>
</dbReference>
<dbReference type="PANTHER" id="PTHR14167:SF92">
    <property type="entry name" value="CIN85 AND CD2AP RELATED, ISOFORM J"/>
    <property type="match status" value="1"/>
</dbReference>
<feature type="region of interest" description="Disordered" evidence="4">
    <location>
        <begin position="456"/>
        <end position="488"/>
    </location>
</feature>
<feature type="compositionally biased region" description="Low complexity" evidence="4">
    <location>
        <begin position="456"/>
        <end position="487"/>
    </location>
</feature>
<dbReference type="GO" id="GO:0007015">
    <property type="term" value="P:actin filament organization"/>
    <property type="evidence" value="ECO:0007669"/>
    <property type="project" value="TreeGrafter"/>
</dbReference>
<feature type="domain" description="SH3" evidence="5">
    <location>
        <begin position="68"/>
        <end position="127"/>
    </location>
</feature>
<feature type="region of interest" description="Disordered" evidence="4">
    <location>
        <begin position="606"/>
        <end position="660"/>
    </location>
</feature>
<reference evidence="6" key="1">
    <citation type="journal article" date="2014" name="PLoS Negl. Trop. Dis.">
        <title>An updated insight into the Sialotranscriptome of Triatoma infestans: developmental stage and geographic variations.</title>
        <authorList>
            <person name="Schwarz A."/>
            <person name="Medrano-Mercado N."/>
            <person name="Schaub G.A."/>
            <person name="Struchiner C.J."/>
            <person name="Bargues M.D."/>
            <person name="Levy M.Z."/>
            <person name="Ribeiro J.M."/>
        </authorList>
    </citation>
    <scope>NUCLEOTIDE SEQUENCE</scope>
    <source>
        <strain evidence="6">Chile</strain>
        <tissue evidence="6">Salivary glands</tissue>
    </source>
</reference>
<feature type="compositionally biased region" description="Polar residues" evidence="4">
    <location>
        <begin position="680"/>
        <end position="690"/>
    </location>
</feature>
<dbReference type="PANTHER" id="PTHR14167">
    <property type="entry name" value="SH3 DOMAIN-CONTAINING"/>
    <property type="match status" value="1"/>
</dbReference>
<evidence type="ECO:0000256" key="1">
    <source>
        <dbReference type="ARBA" id="ARBA00022443"/>
    </source>
</evidence>
<evidence type="ECO:0000256" key="4">
    <source>
        <dbReference type="SAM" id="MobiDB-lite"/>
    </source>
</evidence>